<dbReference type="PANTHER" id="PTHR33048:SF47">
    <property type="entry name" value="INTEGRAL MEMBRANE PROTEIN-RELATED"/>
    <property type="match status" value="1"/>
</dbReference>
<dbReference type="EMBL" id="JANPWZ010000174">
    <property type="protein sequence ID" value="KAJ3578750.1"/>
    <property type="molecule type" value="Genomic_DNA"/>
</dbReference>
<feature type="transmembrane region" description="Helical" evidence="7">
    <location>
        <begin position="215"/>
        <end position="234"/>
    </location>
</feature>
<feature type="transmembrane region" description="Helical" evidence="7">
    <location>
        <begin position="66"/>
        <end position="84"/>
    </location>
</feature>
<keyword evidence="3 7" id="KW-1133">Transmembrane helix</keyword>
<reference evidence="9" key="1">
    <citation type="submission" date="2022-07" db="EMBL/GenBank/DDBJ databases">
        <title>Genome Sequence of Xylaria arbuscula.</title>
        <authorList>
            <person name="Buettner E."/>
        </authorList>
    </citation>
    <scope>NUCLEOTIDE SEQUENCE</scope>
    <source>
        <strain evidence="9">VT107</strain>
    </source>
</reference>
<keyword evidence="10" id="KW-1185">Reference proteome</keyword>
<evidence type="ECO:0000256" key="7">
    <source>
        <dbReference type="SAM" id="Phobius"/>
    </source>
</evidence>
<protein>
    <recommendedName>
        <fullName evidence="8">Rhodopsin domain-containing protein</fullName>
    </recommendedName>
</protein>
<name>A0A9W8NLC1_9PEZI</name>
<evidence type="ECO:0000256" key="2">
    <source>
        <dbReference type="ARBA" id="ARBA00022692"/>
    </source>
</evidence>
<evidence type="ECO:0000256" key="3">
    <source>
        <dbReference type="ARBA" id="ARBA00022989"/>
    </source>
</evidence>
<dbReference type="Proteomes" id="UP001148614">
    <property type="component" value="Unassembled WGS sequence"/>
</dbReference>
<gene>
    <name evidence="9" type="ORF">NPX13_g1817</name>
</gene>
<evidence type="ECO:0000256" key="1">
    <source>
        <dbReference type="ARBA" id="ARBA00004141"/>
    </source>
</evidence>
<comment type="subcellular location">
    <subcellularLocation>
        <location evidence="1">Membrane</location>
        <topology evidence="1">Multi-pass membrane protein</topology>
    </subcellularLocation>
</comment>
<feature type="compositionally biased region" description="Polar residues" evidence="6">
    <location>
        <begin position="423"/>
        <end position="441"/>
    </location>
</feature>
<comment type="caution">
    <text evidence="9">The sequence shown here is derived from an EMBL/GenBank/DDBJ whole genome shotgun (WGS) entry which is preliminary data.</text>
</comment>
<accession>A0A9W8NLC1</accession>
<evidence type="ECO:0000256" key="4">
    <source>
        <dbReference type="ARBA" id="ARBA00023136"/>
    </source>
</evidence>
<dbReference type="Pfam" id="PF20684">
    <property type="entry name" value="Fung_rhodopsin"/>
    <property type="match status" value="1"/>
</dbReference>
<feature type="transmembrane region" description="Helical" evidence="7">
    <location>
        <begin position="129"/>
        <end position="157"/>
    </location>
</feature>
<proteinExistence type="inferred from homology"/>
<feature type="region of interest" description="Disordered" evidence="6">
    <location>
        <begin position="409"/>
        <end position="441"/>
    </location>
</feature>
<keyword evidence="2 7" id="KW-0812">Transmembrane</keyword>
<organism evidence="9 10">
    <name type="scientific">Xylaria arbuscula</name>
    <dbReference type="NCBI Taxonomy" id="114810"/>
    <lineage>
        <taxon>Eukaryota</taxon>
        <taxon>Fungi</taxon>
        <taxon>Dikarya</taxon>
        <taxon>Ascomycota</taxon>
        <taxon>Pezizomycotina</taxon>
        <taxon>Sordariomycetes</taxon>
        <taxon>Xylariomycetidae</taxon>
        <taxon>Xylariales</taxon>
        <taxon>Xylariaceae</taxon>
        <taxon>Xylaria</taxon>
    </lineage>
</organism>
<comment type="similarity">
    <text evidence="5">Belongs to the SAT4 family.</text>
</comment>
<dbReference type="InterPro" id="IPR049326">
    <property type="entry name" value="Rhodopsin_dom_fungi"/>
</dbReference>
<evidence type="ECO:0000313" key="9">
    <source>
        <dbReference type="EMBL" id="KAJ3578750.1"/>
    </source>
</evidence>
<evidence type="ECO:0000313" key="10">
    <source>
        <dbReference type="Proteomes" id="UP001148614"/>
    </source>
</evidence>
<feature type="transmembrane region" description="Helical" evidence="7">
    <location>
        <begin position="169"/>
        <end position="194"/>
    </location>
</feature>
<keyword evidence="4 7" id="KW-0472">Membrane</keyword>
<dbReference type="PANTHER" id="PTHR33048">
    <property type="entry name" value="PTH11-LIKE INTEGRAL MEMBRANE PROTEIN (AFU_ORTHOLOGUE AFUA_5G11245)"/>
    <property type="match status" value="1"/>
</dbReference>
<evidence type="ECO:0000256" key="6">
    <source>
        <dbReference type="SAM" id="MobiDB-lite"/>
    </source>
</evidence>
<dbReference type="GO" id="GO:0016020">
    <property type="term" value="C:membrane"/>
    <property type="evidence" value="ECO:0007669"/>
    <property type="project" value="UniProtKB-SubCell"/>
</dbReference>
<dbReference type="AlphaFoldDB" id="A0A9W8NLC1"/>
<feature type="domain" description="Rhodopsin" evidence="8">
    <location>
        <begin position="59"/>
        <end position="310"/>
    </location>
</feature>
<dbReference type="InterPro" id="IPR052337">
    <property type="entry name" value="SAT4-like"/>
</dbReference>
<sequence length="441" mass="49450">MSGGFSSLTPAEQQAFLEGPALAPPDNVIPNFTDPQNQETLTYAVLGLCFFLATVFILLRAYGRWYLVRTLTVGDYLTIGAYIYLSPPLTSVKLFFAGQIAVFYYVTAGLGFHVTFVHQWDVQFKNLHLYIYYSFIGTNFYVIFICMIKAAIILEWLRIFSPPGDRTAFFWVSWATLTFNVVWWSQTLIVLNAQCTPHSLIWDKTLSGSCIQQKLHDLIAAVFNLIMDLIIFGLPQRVIWKLQLPLRKRFGLSIIFALGVVACAAAAGRLWYTVRYWETQDATFEYSGLGLWSVAEGTCGILVATVSTIPKAVSVSGLTRLLSTWTKDRFSGKRDKQISFRDQIRLSGRGHKKPGKHLYSDLDTQGLFALDTFDTTNTRVEPSQQNAAPAAAILRTTQVTTTYAAAAEDSSREFNHQHPWLPPNSQDMSLTIGQDQRGTAV</sequence>
<evidence type="ECO:0000259" key="8">
    <source>
        <dbReference type="Pfam" id="PF20684"/>
    </source>
</evidence>
<dbReference type="VEuPathDB" id="FungiDB:F4678DRAFT_421202"/>
<feature type="transmembrane region" description="Helical" evidence="7">
    <location>
        <begin position="40"/>
        <end position="59"/>
    </location>
</feature>
<feature type="transmembrane region" description="Helical" evidence="7">
    <location>
        <begin position="254"/>
        <end position="272"/>
    </location>
</feature>
<feature type="transmembrane region" description="Helical" evidence="7">
    <location>
        <begin position="96"/>
        <end position="117"/>
    </location>
</feature>
<evidence type="ECO:0000256" key="5">
    <source>
        <dbReference type="ARBA" id="ARBA00038359"/>
    </source>
</evidence>